<name>A0ABQ7FPK3_9ACTN</name>
<dbReference type="Pfam" id="PF04149">
    <property type="entry name" value="DUF397"/>
    <property type="match status" value="1"/>
</dbReference>
<gene>
    <name evidence="2" type="ORF">GCU69_01625</name>
</gene>
<protein>
    <submittedName>
        <fullName evidence="2">DUF397 domain-containing protein</fullName>
    </submittedName>
</protein>
<comment type="caution">
    <text evidence="2">The sequence shown here is derived from an EMBL/GenBank/DDBJ whole genome shotgun (WGS) entry which is preliminary data.</text>
</comment>
<keyword evidence="3" id="KW-1185">Reference proteome</keyword>
<accession>A0ABQ7FPK3</accession>
<sequence>MREQTVWQKSSFSQEEGECMEIATLGPAVALRESDDPGTVLTTTPAALDGLIRAVKADVFTGRPEAGR</sequence>
<dbReference type="RefSeq" id="WP_156204939.1">
    <property type="nucleotide sequence ID" value="NZ_WHPN01000035.1"/>
</dbReference>
<evidence type="ECO:0000313" key="3">
    <source>
        <dbReference type="Proteomes" id="UP000621266"/>
    </source>
</evidence>
<feature type="domain" description="DUF397" evidence="1">
    <location>
        <begin position="6"/>
        <end position="56"/>
    </location>
</feature>
<dbReference type="EMBL" id="WHPN01000035">
    <property type="protein sequence ID" value="KAF4410859.1"/>
    <property type="molecule type" value="Genomic_DNA"/>
</dbReference>
<evidence type="ECO:0000313" key="2">
    <source>
        <dbReference type="EMBL" id="KAF4410859.1"/>
    </source>
</evidence>
<evidence type="ECO:0000259" key="1">
    <source>
        <dbReference type="Pfam" id="PF04149"/>
    </source>
</evidence>
<organism evidence="2 3">
    <name type="scientific">Streptomyces lycii</name>
    <dbReference type="NCBI Taxonomy" id="2654337"/>
    <lineage>
        <taxon>Bacteria</taxon>
        <taxon>Bacillati</taxon>
        <taxon>Actinomycetota</taxon>
        <taxon>Actinomycetes</taxon>
        <taxon>Kitasatosporales</taxon>
        <taxon>Streptomycetaceae</taxon>
        <taxon>Streptomyces</taxon>
    </lineage>
</organism>
<reference evidence="2 3" key="1">
    <citation type="submission" date="2019-10" db="EMBL/GenBank/DDBJ databases">
        <title>Streptomyces tenebrisbrunneis sp.nov., an endogenous actinomycete isolated from of Lycium ruthenicum.</title>
        <authorList>
            <person name="Ma L."/>
        </authorList>
    </citation>
    <scope>NUCLEOTIDE SEQUENCE [LARGE SCALE GENOMIC DNA]</scope>
    <source>
        <strain evidence="2 3">TRM 66187</strain>
    </source>
</reference>
<dbReference type="Proteomes" id="UP000621266">
    <property type="component" value="Unassembled WGS sequence"/>
</dbReference>
<proteinExistence type="predicted"/>
<dbReference type="InterPro" id="IPR007278">
    <property type="entry name" value="DUF397"/>
</dbReference>